<reference evidence="1 2" key="1">
    <citation type="submission" date="2021-06" db="EMBL/GenBank/DDBJ databases">
        <title>Caerostris extrusa draft genome.</title>
        <authorList>
            <person name="Kono N."/>
            <person name="Arakawa K."/>
        </authorList>
    </citation>
    <scope>NUCLEOTIDE SEQUENCE [LARGE SCALE GENOMIC DNA]</scope>
</reference>
<sequence length="141" mass="15659">MDPTFAELGDMNIAYAVAECNEPAIYLQQYIRRDVLSVIASLNTSTLLLLFQLDDKPHSLYYISCPTASELHSEKHCAPITHAPVRPASVAAAGNDGVTTAKNKPKQKFQLFCHRATIAGKFKRKVANLSNPWKMLWNISV</sequence>
<comment type="caution">
    <text evidence="1">The sequence shown here is derived from an EMBL/GenBank/DDBJ whole genome shotgun (WGS) entry which is preliminary data.</text>
</comment>
<organism evidence="1 2">
    <name type="scientific">Caerostris extrusa</name>
    <name type="common">Bark spider</name>
    <name type="synonym">Caerostris bankana</name>
    <dbReference type="NCBI Taxonomy" id="172846"/>
    <lineage>
        <taxon>Eukaryota</taxon>
        <taxon>Metazoa</taxon>
        <taxon>Ecdysozoa</taxon>
        <taxon>Arthropoda</taxon>
        <taxon>Chelicerata</taxon>
        <taxon>Arachnida</taxon>
        <taxon>Araneae</taxon>
        <taxon>Araneomorphae</taxon>
        <taxon>Entelegynae</taxon>
        <taxon>Araneoidea</taxon>
        <taxon>Araneidae</taxon>
        <taxon>Caerostris</taxon>
    </lineage>
</organism>
<name>A0AAV4XIG5_CAEEX</name>
<evidence type="ECO:0000313" key="1">
    <source>
        <dbReference type="EMBL" id="GIY94438.1"/>
    </source>
</evidence>
<protein>
    <submittedName>
        <fullName evidence="1">Uncharacterized protein</fullName>
    </submittedName>
</protein>
<dbReference type="AlphaFoldDB" id="A0AAV4XIG5"/>
<gene>
    <name evidence="1" type="ORF">CEXT_363651</name>
</gene>
<proteinExistence type="predicted"/>
<dbReference type="Proteomes" id="UP001054945">
    <property type="component" value="Unassembled WGS sequence"/>
</dbReference>
<dbReference type="EMBL" id="BPLR01017784">
    <property type="protein sequence ID" value="GIY94438.1"/>
    <property type="molecule type" value="Genomic_DNA"/>
</dbReference>
<evidence type="ECO:0000313" key="2">
    <source>
        <dbReference type="Proteomes" id="UP001054945"/>
    </source>
</evidence>
<accession>A0AAV4XIG5</accession>
<keyword evidence="2" id="KW-1185">Reference proteome</keyword>